<feature type="domain" description="NolW-like" evidence="13">
    <location>
        <begin position="299"/>
        <end position="420"/>
    </location>
</feature>
<organism evidence="15 16">
    <name type="scientific">Paraherbaspirillum soli</name>
    <dbReference type="NCBI Taxonomy" id="631222"/>
    <lineage>
        <taxon>Bacteria</taxon>
        <taxon>Pseudomonadati</taxon>
        <taxon>Pseudomonadota</taxon>
        <taxon>Betaproteobacteria</taxon>
        <taxon>Burkholderiales</taxon>
        <taxon>Oxalobacteraceae</taxon>
        <taxon>Paraherbaspirillum</taxon>
    </lineage>
</organism>
<evidence type="ECO:0000313" key="16">
    <source>
        <dbReference type="Proteomes" id="UP001596045"/>
    </source>
</evidence>
<feature type="region of interest" description="Disordered" evidence="11">
    <location>
        <begin position="322"/>
        <end position="377"/>
    </location>
</feature>
<feature type="region of interest" description="Disordered" evidence="11">
    <location>
        <begin position="725"/>
        <end position="763"/>
    </location>
</feature>
<dbReference type="Pfam" id="PF03958">
    <property type="entry name" value="Secretin_N"/>
    <property type="match status" value="3"/>
</dbReference>
<keyword evidence="16" id="KW-1185">Reference proteome</keyword>
<dbReference type="InterPro" id="IPR004846">
    <property type="entry name" value="T2SS/T3SS_dom"/>
</dbReference>
<dbReference type="Pfam" id="PF21305">
    <property type="entry name" value="type_II_gspD_N0"/>
    <property type="match status" value="1"/>
</dbReference>
<feature type="domain" description="NolW-like" evidence="13">
    <location>
        <begin position="159"/>
        <end position="218"/>
    </location>
</feature>
<feature type="domain" description="GspD-like N0" evidence="14">
    <location>
        <begin position="65"/>
        <end position="134"/>
    </location>
</feature>
<reference evidence="16" key="1">
    <citation type="journal article" date="2019" name="Int. J. Syst. Evol. Microbiol.">
        <title>The Global Catalogue of Microorganisms (GCM) 10K type strain sequencing project: providing services to taxonomists for standard genome sequencing and annotation.</title>
        <authorList>
            <consortium name="The Broad Institute Genomics Platform"/>
            <consortium name="The Broad Institute Genome Sequencing Center for Infectious Disease"/>
            <person name="Wu L."/>
            <person name="Ma J."/>
        </authorList>
    </citation>
    <scope>NUCLEOTIDE SEQUENCE [LARGE SCALE GENOMIC DNA]</scope>
    <source>
        <strain evidence="16">JCM 17066</strain>
    </source>
</reference>
<evidence type="ECO:0000256" key="4">
    <source>
        <dbReference type="ARBA" id="ARBA00022452"/>
    </source>
</evidence>
<feature type="compositionally biased region" description="Low complexity" evidence="11">
    <location>
        <begin position="325"/>
        <end position="377"/>
    </location>
</feature>
<dbReference type="NCBIfam" id="TIGR02517">
    <property type="entry name" value="type_II_gspD"/>
    <property type="match status" value="1"/>
</dbReference>
<dbReference type="InterPro" id="IPR013356">
    <property type="entry name" value="T2SS_GspD"/>
</dbReference>
<keyword evidence="7" id="KW-0653">Protein transport</keyword>
<dbReference type="InterPro" id="IPR001775">
    <property type="entry name" value="GspD/PilQ"/>
</dbReference>
<dbReference type="InterPro" id="IPR050810">
    <property type="entry name" value="Bact_Secretion_Sys_Channel"/>
</dbReference>
<evidence type="ECO:0000256" key="5">
    <source>
        <dbReference type="ARBA" id="ARBA00022692"/>
    </source>
</evidence>
<keyword evidence="8" id="KW-0472">Membrane</keyword>
<name>A0ABW0M477_9BURK</name>
<evidence type="ECO:0000259" key="14">
    <source>
        <dbReference type="Pfam" id="PF21305"/>
    </source>
</evidence>
<accession>A0ABW0M477</accession>
<keyword evidence="6" id="KW-0732">Signal</keyword>
<dbReference type="InterPro" id="IPR005644">
    <property type="entry name" value="NolW-like"/>
</dbReference>
<evidence type="ECO:0000256" key="2">
    <source>
        <dbReference type="ARBA" id="ARBA00006980"/>
    </source>
</evidence>
<evidence type="ECO:0000313" key="15">
    <source>
        <dbReference type="EMBL" id="MFC5472360.1"/>
    </source>
</evidence>
<comment type="subcellular location">
    <subcellularLocation>
        <location evidence="1 10">Cell outer membrane</location>
    </subcellularLocation>
</comment>
<dbReference type="PANTHER" id="PTHR30332:SF24">
    <property type="entry name" value="SECRETIN GSPD-RELATED"/>
    <property type="match status" value="1"/>
</dbReference>
<comment type="similarity">
    <text evidence="2">Belongs to the bacterial secretin family. GSP D subfamily.</text>
</comment>
<protein>
    <submittedName>
        <fullName evidence="15">Type II secretion system secretin GspD</fullName>
    </submittedName>
</protein>
<keyword evidence="3 10" id="KW-0813">Transport</keyword>
<keyword evidence="5" id="KW-0812">Transmembrane</keyword>
<evidence type="ECO:0000256" key="10">
    <source>
        <dbReference type="RuleBase" id="RU004004"/>
    </source>
</evidence>
<feature type="domain" description="NolW-like" evidence="13">
    <location>
        <begin position="224"/>
        <end position="295"/>
    </location>
</feature>
<dbReference type="EMBL" id="JBHSMT010000001">
    <property type="protein sequence ID" value="MFC5472360.1"/>
    <property type="molecule type" value="Genomic_DNA"/>
</dbReference>
<dbReference type="Pfam" id="PF00263">
    <property type="entry name" value="Secretin"/>
    <property type="match status" value="1"/>
</dbReference>
<gene>
    <name evidence="15" type="primary">gspD</name>
    <name evidence="15" type="ORF">ACFPM8_00165</name>
</gene>
<evidence type="ECO:0000259" key="12">
    <source>
        <dbReference type="Pfam" id="PF00263"/>
    </source>
</evidence>
<dbReference type="Gene3D" id="3.30.1370.120">
    <property type="match status" value="3"/>
</dbReference>
<evidence type="ECO:0000256" key="9">
    <source>
        <dbReference type="ARBA" id="ARBA00023237"/>
    </source>
</evidence>
<evidence type="ECO:0000256" key="7">
    <source>
        <dbReference type="ARBA" id="ARBA00022927"/>
    </source>
</evidence>
<comment type="caution">
    <text evidence="15">The sequence shown here is derived from an EMBL/GenBank/DDBJ whole genome shotgun (WGS) entry which is preliminary data.</text>
</comment>
<evidence type="ECO:0000259" key="13">
    <source>
        <dbReference type="Pfam" id="PF03958"/>
    </source>
</evidence>
<dbReference type="RefSeq" id="WP_378993720.1">
    <property type="nucleotide sequence ID" value="NZ_JBHSMT010000001.1"/>
</dbReference>
<proteinExistence type="inferred from homology"/>
<evidence type="ECO:0000256" key="6">
    <source>
        <dbReference type="ARBA" id="ARBA00022729"/>
    </source>
</evidence>
<evidence type="ECO:0000256" key="8">
    <source>
        <dbReference type="ARBA" id="ARBA00023136"/>
    </source>
</evidence>
<dbReference type="PANTHER" id="PTHR30332">
    <property type="entry name" value="PROBABLE GENERAL SECRETION PATHWAY PROTEIN D"/>
    <property type="match status" value="1"/>
</dbReference>
<sequence length="763" mass="78672">MKNKLHLAPFPALDARTWRTTGAVALCLLAAGAPVMPAAASIVTLATAQAGSGSAPELANGQAIMNFVGADIESVIKAVGQYTNTTFIIDPRVKGTITLVSEKALSKTQAFDLLASTLRLQGYAVVRSEGFVKVVPEADAKLQLGPTKASSARGDQIATQIFSLNYESATNILPVLRPLISPNNTINANPGNNTLVITDYAENLQRLGKMIAALDVPAISDLDVIPIRHAVASDIAVMASKLLDPSGAPQGAGDSARIVILADSRTNSVIVRAPSAGRANLAKSLIAKLDQPTAQVGNVHVVYLKNADAGKLAKTLRSIVSFDTSSPTPSSSPSSSASGSSSGGMLQSSAASTSGTSTPSSLASSSSSTYSGGSSSSSGGGAAGFIQADETTNTLIITASEPVYRNIRGVIDQLDTRRAQVYVEALIVEVTDKAASEIGVQWLALSGDKNSNYRVGGGTGFAGTDSGIKGGNLFGAAAGLAATTPSVPTFNNGLQIGVFRQIAGKIGLGALASALNSTSGGNVLSMPNLLTLDNEEAKIVVGQNVPFVTGSYANTGGTGQPNPFTTIDRKDVGIALKVKPHVSEGGTVRLEISQEVSSIDNSVATSSNGPTTNKRSLDTNVVVDDGELIVLGGLIGDTKNNGIQKVPLLGDIPIIGNFFKYQAGSRTKTNLMIFLRPTVIRSKEQSGIVVADRYDYMRKAQISVEPDKSILTDFGSAVTRSLEDGGPFMDLRSKQPGAPGVSVPEQVPPASVPAPGFQNDKPQ</sequence>
<dbReference type="Proteomes" id="UP001596045">
    <property type="component" value="Unassembled WGS sequence"/>
</dbReference>
<keyword evidence="9" id="KW-0998">Cell outer membrane</keyword>
<evidence type="ECO:0000256" key="1">
    <source>
        <dbReference type="ARBA" id="ARBA00004442"/>
    </source>
</evidence>
<dbReference type="InterPro" id="IPR038591">
    <property type="entry name" value="NolW-like_sf"/>
</dbReference>
<evidence type="ECO:0000256" key="3">
    <source>
        <dbReference type="ARBA" id="ARBA00022448"/>
    </source>
</evidence>
<dbReference type="InterPro" id="IPR049371">
    <property type="entry name" value="GspD-like_N0"/>
</dbReference>
<feature type="domain" description="Type II/III secretion system secretin-like" evidence="12">
    <location>
        <begin position="514"/>
        <end position="681"/>
    </location>
</feature>
<keyword evidence="4" id="KW-1134">Transmembrane beta strand</keyword>
<dbReference type="PRINTS" id="PR00811">
    <property type="entry name" value="BCTERIALGSPD"/>
</dbReference>
<evidence type="ECO:0000256" key="11">
    <source>
        <dbReference type="SAM" id="MobiDB-lite"/>
    </source>
</evidence>